<reference evidence="1 2" key="1">
    <citation type="journal article" date="2019" name="Commun. Biol.">
        <title>The bagworm genome reveals a unique fibroin gene that provides high tensile strength.</title>
        <authorList>
            <person name="Kono N."/>
            <person name="Nakamura H."/>
            <person name="Ohtoshi R."/>
            <person name="Tomita M."/>
            <person name="Numata K."/>
            <person name="Arakawa K."/>
        </authorList>
    </citation>
    <scope>NUCLEOTIDE SEQUENCE [LARGE SCALE GENOMIC DNA]</scope>
</reference>
<evidence type="ECO:0000313" key="2">
    <source>
        <dbReference type="Proteomes" id="UP000299102"/>
    </source>
</evidence>
<keyword evidence="2" id="KW-1185">Reference proteome</keyword>
<protein>
    <submittedName>
        <fullName evidence="1">Uncharacterized protein</fullName>
    </submittedName>
</protein>
<organism evidence="1 2">
    <name type="scientific">Eumeta variegata</name>
    <name type="common">Bagworm moth</name>
    <name type="synonym">Eumeta japonica</name>
    <dbReference type="NCBI Taxonomy" id="151549"/>
    <lineage>
        <taxon>Eukaryota</taxon>
        <taxon>Metazoa</taxon>
        <taxon>Ecdysozoa</taxon>
        <taxon>Arthropoda</taxon>
        <taxon>Hexapoda</taxon>
        <taxon>Insecta</taxon>
        <taxon>Pterygota</taxon>
        <taxon>Neoptera</taxon>
        <taxon>Endopterygota</taxon>
        <taxon>Lepidoptera</taxon>
        <taxon>Glossata</taxon>
        <taxon>Ditrysia</taxon>
        <taxon>Tineoidea</taxon>
        <taxon>Psychidae</taxon>
        <taxon>Oiketicinae</taxon>
        <taxon>Eumeta</taxon>
    </lineage>
</organism>
<name>A0A4C1ZZB1_EUMVA</name>
<comment type="caution">
    <text evidence="1">The sequence shown here is derived from an EMBL/GenBank/DDBJ whole genome shotgun (WGS) entry which is preliminary data.</text>
</comment>
<accession>A0A4C1ZZB1</accession>
<dbReference type="EMBL" id="BGZK01002335">
    <property type="protein sequence ID" value="GBP93088.1"/>
    <property type="molecule type" value="Genomic_DNA"/>
</dbReference>
<proteinExistence type="predicted"/>
<gene>
    <name evidence="1" type="ORF">EVAR_63370_1</name>
</gene>
<sequence length="170" mass="19072">MVMYCGRVVLWSEELQDVNGPVHLMQYHTLIEYSADITISDVAFHPPPSFSISQLLPPSDMLLMPKRPTTHCVPPKNLGNCQRPLAPAFRAAVTCASDRLRLHRINAWPVKMNISPRLARVRLLDVDGYTFSVGHLRPSVARCPDHVMGHPDVGCPTLRRPETLSSKTDR</sequence>
<dbReference type="AlphaFoldDB" id="A0A4C1ZZB1"/>
<dbReference type="Proteomes" id="UP000299102">
    <property type="component" value="Unassembled WGS sequence"/>
</dbReference>
<evidence type="ECO:0000313" key="1">
    <source>
        <dbReference type="EMBL" id="GBP93088.1"/>
    </source>
</evidence>